<dbReference type="PROSITE" id="PS50164">
    <property type="entry name" value="GIY_YIG"/>
    <property type="match status" value="1"/>
</dbReference>
<dbReference type="EMBL" id="LCIT01000018">
    <property type="protein sequence ID" value="KKT62061.1"/>
    <property type="molecule type" value="Genomic_DNA"/>
</dbReference>
<dbReference type="PANTHER" id="PTHR34477">
    <property type="entry name" value="UPF0213 PROTEIN YHBQ"/>
    <property type="match status" value="1"/>
</dbReference>
<name>A0A0G1IRN8_9BACT</name>
<feature type="domain" description="GIY-YIG" evidence="2">
    <location>
        <begin position="1"/>
        <end position="76"/>
    </location>
</feature>
<dbReference type="InterPro" id="IPR035901">
    <property type="entry name" value="GIY-YIG_endonuc_sf"/>
</dbReference>
<organism evidence="3 4">
    <name type="scientific">Candidatus Giovannonibacteria bacterium GW2011_GWA2_44_26</name>
    <dbReference type="NCBI Taxonomy" id="1618648"/>
    <lineage>
        <taxon>Bacteria</taxon>
        <taxon>Candidatus Giovannoniibacteriota</taxon>
    </lineage>
</organism>
<accession>A0A0G1IRN8</accession>
<dbReference type="Gene3D" id="3.40.1440.10">
    <property type="entry name" value="GIY-YIG endonuclease"/>
    <property type="match status" value="1"/>
</dbReference>
<reference evidence="3 4" key="1">
    <citation type="journal article" date="2015" name="Nature">
        <title>rRNA introns, odd ribosomes, and small enigmatic genomes across a large radiation of phyla.</title>
        <authorList>
            <person name="Brown C.T."/>
            <person name="Hug L.A."/>
            <person name="Thomas B.C."/>
            <person name="Sharon I."/>
            <person name="Castelle C.J."/>
            <person name="Singh A."/>
            <person name="Wilkins M.J."/>
            <person name="Williams K.H."/>
            <person name="Banfield J.F."/>
        </authorList>
    </citation>
    <scope>NUCLEOTIDE SEQUENCE [LARGE SCALE GENOMIC DNA]</scope>
</reference>
<dbReference type="AlphaFoldDB" id="A0A0G1IRN8"/>
<protein>
    <submittedName>
        <fullName evidence="3">Excinuclease ABC C subunit domain protein</fullName>
    </submittedName>
</protein>
<dbReference type="Proteomes" id="UP000033945">
    <property type="component" value="Unassembled WGS sequence"/>
</dbReference>
<dbReference type="SUPFAM" id="SSF82771">
    <property type="entry name" value="GIY-YIG endonuclease"/>
    <property type="match status" value="1"/>
</dbReference>
<evidence type="ECO:0000259" key="2">
    <source>
        <dbReference type="PROSITE" id="PS50164"/>
    </source>
</evidence>
<dbReference type="InterPro" id="IPR000305">
    <property type="entry name" value="GIY-YIG_endonuc"/>
</dbReference>
<comment type="caution">
    <text evidence="3">The sequence shown here is derived from an EMBL/GenBank/DDBJ whole genome shotgun (WGS) entry which is preliminary data.</text>
</comment>
<sequence>MFYYTYVLKSKKDGKLYIGFCEDLKKRVSEHNLGLVDATKNRKPLELIYYETCKDKMGAIKREGQFKTGFGHKYLNSRLKIT</sequence>
<evidence type="ECO:0000313" key="3">
    <source>
        <dbReference type="EMBL" id="KKT62061.1"/>
    </source>
</evidence>
<dbReference type="Pfam" id="PF01541">
    <property type="entry name" value="GIY-YIG"/>
    <property type="match status" value="1"/>
</dbReference>
<comment type="similarity">
    <text evidence="1">Belongs to the UPF0213 family.</text>
</comment>
<gene>
    <name evidence="3" type="ORF">UW55_C0018G0028</name>
</gene>
<dbReference type="PANTHER" id="PTHR34477:SF5">
    <property type="entry name" value="BSL5627 PROTEIN"/>
    <property type="match status" value="1"/>
</dbReference>
<proteinExistence type="inferred from homology"/>
<evidence type="ECO:0000313" key="4">
    <source>
        <dbReference type="Proteomes" id="UP000033945"/>
    </source>
</evidence>
<dbReference type="InterPro" id="IPR050190">
    <property type="entry name" value="UPF0213_domain"/>
</dbReference>
<evidence type="ECO:0000256" key="1">
    <source>
        <dbReference type="ARBA" id="ARBA00007435"/>
    </source>
</evidence>